<accession>A0AA43GZ60</accession>
<name>A0AA43GZ60_9CYAN</name>
<feature type="domain" description="Coenzyme F420 hydrogenase/dehydrogenase beta subunit N-terminal" evidence="1">
    <location>
        <begin position="103"/>
        <end position="181"/>
    </location>
</feature>
<reference evidence="3 4" key="1">
    <citation type="journal article" date="2023" name="J. Phycol.">
        <title>Chrysosporum ovalisporum is synonymous with the true-branching cyanobacterium Umezakia natans (Nostocales/Aphanizomenonaceae).</title>
        <authorList>
            <person name="McGregor G.B."/>
            <person name="Sendall B.C."/>
            <person name="Niiyama Y."/>
            <person name="Tuji A."/>
            <person name="Willis A."/>
        </authorList>
    </citation>
    <scope>NUCLEOTIDE SEQUENCE [LARGE SCALE GENOMIC DNA]</scope>
    <source>
        <strain evidence="3 4">FSS-62</strain>
    </source>
</reference>
<feature type="domain" description="Coenzyme F420 hydrogenase/dehydrogenase beta subunit C-terminal" evidence="2">
    <location>
        <begin position="190"/>
        <end position="358"/>
    </location>
</feature>
<evidence type="ECO:0000259" key="2">
    <source>
        <dbReference type="Pfam" id="PF04432"/>
    </source>
</evidence>
<dbReference type="GO" id="GO:0052592">
    <property type="term" value="F:oxidoreductase activity, acting on CH or CH2 groups, with an iron-sulfur protein as acceptor"/>
    <property type="evidence" value="ECO:0007669"/>
    <property type="project" value="TreeGrafter"/>
</dbReference>
<sequence>MKEKDKSNYQSEIESVISGGYCIGCGVCSAVSNGSVQVSLNELGMYNAKLNVSFANQKIEVFQKIDYVCPFTNKGHNETEISQELFPKTAIIDSKAGRYSYSYAGWVEEDNFRSNGSSGGMVSWFLCELLRNNEVDYVIHVKPNNSNGEKPLFNFAVSQSQEEIRLGSKSRYYPVSYSETLELIRETPGRYAVVGLPCFIKAIRLLSNVDYIFRERITTTVGLVCGHLKSAFYLDMMAWQLGIPPENTELFDFRKKIECDDAHNYGVEAKGKYAPEMKQAFARNLYGTNWGYGFFKYHACDFCDDVLAETADIVFGDAWIDQYDKDWRGTNIIVVRNERLNVILTDAVISNKIVLNELSLEDLIASQSGSFRHRRDGLSIRLAEKKRNGKWVPRKRVEVSELASRILESNLYVVRMKMSSFSHLAFQEALNKDDFNIFKQRMSKYESEYLKAMAIRDFFRGRPKRIINLFKTYAKQLLKNIKRYINDRKF</sequence>
<dbReference type="PANTHER" id="PTHR31332">
    <property type="entry name" value="7-HYDROXYMETHYL CHLOROPHYLL A REDUCTASE, CHLOROPLASTIC"/>
    <property type="match status" value="1"/>
</dbReference>
<gene>
    <name evidence="3" type="ORF">NWP23_11610</name>
</gene>
<organism evidence="3 4">
    <name type="scientific">Umezakia ovalisporum FSS-62</name>
    <dbReference type="NCBI Taxonomy" id="2971776"/>
    <lineage>
        <taxon>Bacteria</taxon>
        <taxon>Bacillati</taxon>
        <taxon>Cyanobacteriota</taxon>
        <taxon>Cyanophyceae</taxon>
        <taxon>Nostocales</taxon>
        <taxon>Nodulariaceae</taxon>
        <taxon>Umezakia</taxon>
    </lineage>
</organism>
<dbReference type="PANTHER" id="PTHR31332:SF0">
    <property type="entry name" value="7-HYDROXYMETHYL CHLOROPHYLL A REDUCTASE, CHLOROPLASTIC"/>
    <property type="match status" value="1"/>
</dbReference>
<dbReference type="Pfam" id="PF04432">
    <property type="entry name" value="FrhB_FdhB_C"/>
    <property type="match status" value="1"/>
</dbReference>
<dbReference type="RefSeq" id="WP_280700759.1">
    <property type="nucleotide sequence ID" value="NZ_JANQDL010000080.1"/>
</dbReference>
<evidence type="ECO:0000259" key="1">
    <source>
        <dbReference type="Pfam" id="PF04422"/>
    </source>
</evidence>
<proteinExistence type="predicted"/>
<dbReference type="InterPro" id="IPR045220">
    <property type="entry name" value="FRHB/FDHB/HCAR-like"/>
</dbReference>
<evidence type="ECO:0000313" key="3">
    <source>
        <dbReference type="EMBL" id="MDH6064401.1"/>
    </source>
</evidence>
<dbReference type="InterPro" id="IPR007525">
    <property type="entry name" value="FrhB_FdhB_C"/>
</dbReference>
<dbReference type="EMBL" id="JANQDL010000080">
    <property type="protein sequence ID" value="MDH6064401.1"/>
    <property type="molecule type" value="Genomic_DNA"/>
</dbReference>
<dbReference type="Pfam" id="PF04422">
    <property type="entry name" value="FrhB_FdhB_N"/>
    <property type="match status" value="1"/>
</dbReference>
<dbReference type="InterPro" id="IPR007516">
    <property type="entry name" value="Co_F420_Hydgase/DH_bsu_N"/>
</dbReference>
<protein>
    <submittedName>
        <fullName evidence="3">Coenzyme F420 hydrogenase/dehydrogenase, beta subunit C-terminal domain</fullName>
    </submittedName>
</protein>
<comment type="caution">
    <text evidence="3">The sequence shown here is derived from an EMBL/GenBank/DDBJ whole genome shotgun (WGS) entry which is preliminary data.</text>
</comment>
<dbReference type="AlphaFoldDB" id="A0AA43GZ60"/>
<dbReference type="Proteomes" id="UP001159370">
    <property type="component" value="Unassembled WGS sequence"/>
</dbReference>
<evidence type="ECO:0000313" key="4">
    <source>
        <dbReference type="Proteomes" id="UP001159370"/>
    </source>
</evidence>